<dbReference type="PANTHER" id="PTHR24413">
    <property type="entry name" value="SPECKLE-TYPE POZ PROTEIN"/>
    <property type="match status" value="1"/>
</dbReference>
<dbReference type="InterPro" id="IPR000210">
    <property type="entry name" value="BTB/POZ_dom"/>
</dbReference>
<sequence length="167" mass="18724">METADVSFKVGRRVIYAHKSILKAMTPELYELATHFDKDNRMPIKGVDPEIFTLMLKYVNGRAILPTDWTEHSKQILEASGKYGFGPLKVEAEAWHTKQLKLTVDNAVDELLYADGTLCLGLKKAVMDFIVNNGKSVIASPSFAKLKESTELMTEVMLELAESNESR</sequence>
<dbReference type="Proteomes" id="UP001530400">
    <property type="component" value="Unassembled WGS sequence"/>
</dbReference>
<evidence type="ECO:0000313" key="3">
    <source>
        <dbReference type="Proteomes" id="UP001530400"/>
    </source>
</evidence>
<evidence type="ECO:0000313" key="2">
    <source>
        <dbReference type="EMBL" id="KAL3776984.1"/>
    </source>
</evidence>
<protein>
    <recommendedName>
        <fullName evidence="1">BTB domain-containing protein</fullName>
    </recommendedName>
</protein>
<reference evidence="2 3" key="1">
    <citation type="submission" date="2024-10" db="EMBL/GenBank/DDBJ databases">
        <title>Updated reference genomes for cyclostephanoid diatoms.</title>
        <authorList>
            <person name="Roberts W.R."/>
            <person name="Alverson A.J."/>
        </authorList>
    </citation>
    <scope>NUCLEOTIDE SEQUENCE [LARGE SCALE GENOMIC DNA]</scope>
    <source>
        <strain evidence="2 3">AJA010-31</strain>
    </source>
</reference>
<accession>A0ABD3NNP2</accession>
<keyword evidence="3" id="KW-1185">Reference proteome</keyword>
<dbReference type="Gene3D" id="3.30.710.10">
    <property type="entry name" value="Potassium Channel Kv1.1, Chain A"/>
    <property type="match status" value="1"/>
</dbReference>
<dbReference type="CDD" id="cd14733">
    <property type="entry name" value="BACK"/>
    <property type="match status" value="1"/>
</dbReference>
<organism evidence="2 3">
    <name type="scientific">Cyclotella atomus</name>
    <dbReference type="NCBI Taxonomy" id="382360"/>
    <lineage>
        <taxon>Eukaryota</taxon>
        <taxon>Sar</taxon>
        <taxon>Stramenopiles</taxon>
        <taxon>Ochrophyta</taxon>
        <taxon>Bacillariophyta</taxon>
        <taxon>Coscinodiscophyceae</taxon>
        <taxon>Thalassiosirophycidae</taxon>
        <taxon>Stephanodiscales</taxon>
        <taxon>Stephanodiscaceae</taxon>
        <taxon>Cyclotella</taxon>
    </lineage>
</organism>
<dbReference type="Pfam" id="PF00651">
    <property type="entry name" value="BTB"/>
    <property type="match status" value="1"/>
</dbReference>
<dbReference type="Gene3D" id="1.25.40.420">
    <property type="match status" value="1"/>
</dbReference>
<gene>
    <name evidence="2" type="ORF">ACHAWO_006338</name>
</gene>
<proteinExistence type="predicted"/>
<feature type="domain" description="BTB" evidence="1">
    <location>
        <begin position="4"/>
        <end position="68"/>
    </location>
</feature>
<dbReference type="AlphaFoldDB" id="A0ABD3NNP2"/>
<dbReference type="InterPro" id="IPR011333">
    <property type="entry name" value="SKP1/BTB/POZ_sf"/>
</dbReference>
<dbReference type="SUPFAM" id="SSF54695">
    <property type="entry name" value="POZ domain"/>
    <property type="match status" value="1"/>
</dbReference>
<evidence type="ECO:0000259" key="1">
    <source>
        <dbReference type="PROSITE" id="PS50097"/>
    </source>
</evidence>
<comment type="caution">
    <text evidence="2">The sequence shown here is derived from an EMBL/GenBank/DDBJ whole genome shotgun (WGS) entry which is preliminary data.</text>
</comment>
<name>A0ABD3NNP2_9STRA</name>
<dbReference type="PROSITE" id="PS50097">
    <property type="entry name" value="BTB"/>
    <property type="match status" value="1"/>
</dbReference>
<dbReference type="EMBL" id="JALLPJ020001072">
    <property type="protein sequence ID" value="KAL3776984.1"/>
    <property type="molecule type" value="Genomic_DNA"/>
</dbReference>